<protein>
    <recommendedName>
        <fullName evidence="2">histidine kinase</fullName>
        <ecNumber evidence="2">2.7.13.3</ecNumber>
    </recommendedName>
</protein>
<dbReference type="GO" id="GO:0016301">
    <property type="term" value="F:kinase activity"/>
    <property type="evidence" value="ECO:0007669"/>
    <property type="project" value="UniProtKB-KW"/>
</dbReference>
<dbReference type="PROSITE" id="PS50110">
    <property type="entry name" value="RESPONSE_REGULATORY"/>
    <property type="match status" value="1"/>
</dbReference>
<dbReference type="SUPFAM" id="SSF55785">
    <property type="entry name" value="PYP-like sensor domain (PAS domain)"/>
    <property type="match status" value="6"/>
</dbReference>
<dbReference type="SUPFAM" id="SSF55781">
    <property type="entry name" value="GAF domain-like"/>
    <property type="match status" value="1"/>
</dbReference>
<dbReference type="InterPro" id="IPR000014">
    <property type="entry name" value="PAS"/>
</dbReference>
<dbReference type="Gene3D" id="3.30.450.20">
    <property type="entry name" value="PAS domain"/>
    <property type="match status" value="6"/>
</dbReference>
<dbReference type="InterPro" id="IPR013655">
    <property type="entry name" value="PAS_fold_3"/>
</dbReference>
<dbReference type="SMART" id="SM00388">
    <property type="entry name" value="HisKA"/>
    <property type="match status" value="1"/>
</dbReference>
<feature type="domain" description="PAC" evidence="10">
    <location>
        <begin position="581"/>
        <end position="633"/>
    </location>
</feature>
<dbReference type="Gene3D" id="3.40.50.2300">
    <property type="match status" value="1"/>
</dbReference>
<keyword evidence="3 6" id="KW-0597">Phosphoprotein</keyword>
<dbReference type="InterPro" id="IPR052162">
    <property type="entry name" value="Sensor_kinase/Photoreceptor"/>
</dbReference>
<dbReference type="CDD" id="cd00130">
    <property type="entry name" value="PAS"/>
    <property type="match status" value="4"/>
</dbReference>
<dbReference type="Pfam" id="PF08447">
    <property type="entry name" value="PAS_3"/>
    <property type="match status" value="1"/>
</dbReference>
<feature type="modified residue" description="4-aspartylphosphate" evidence="6">
    <location>
        <position position="1228"/>
    </location>
</feature>
<evidence type="ECO:0000256" key="4">
    <source>
        <dbReference type="ARBA" id="ARBA00022679"/>
    </source>
</evidence>
<evidence type="ECO:0000313" key="12">
    <source>
        <dbReference type="Proteomes" id="UP000194153"/>
    </source>
</evidence>
<keyword evidence="5 11" id="KW-0418">Kinase</keyword>
<dbReference type="CDD" id="cd00156">
    <property type="entry name" value="REC"/>
    <property type="match status" value="1"/>
</dbReference>
<feature type="domain" description="Histidine kinase" evidence="7">
    <location>
        <begin position="933"/>
        <end position="1158"/>
    </location>
</feature>
<dbReference type="Pfam" id="PF13426">
    <property type="entry name" value="PAS_9"/>
    <property type="match status" value="1"/>
</dbReference>
<dbReference type="Proteomes" id="UP000194153">
    <property type="component" value="Unassembled WGS sequence"/>
</dbReference>
<dbReference type="Gene3D" id="1.10.287.130">
    <property type="match status" value="1"/>
</dbReference>
<evidence type="ECO:0000256" key="1">
    <source>
        <dbReference type="ARBA" id="ARBA00000085"/>
    </source>
</evidence>
<dbReference type="SUPFAM" id="SSF47384">
    <property type="entry name" value="Homodimeric domain of signal transducing histidine kinase"/>
    <property type="match status" value="1"/>
</dbReference>
<dbReference type="InterPro" id="IPR035965">
    <property type="entry name" value="PAS-like_dom_sf"/>
</dbReference>
<keyword evidence="12" id="KW-1185">Reference proteome</keyword>
<dbReference type="PRINTS" id="PR00344">
    <property type="entry name" value="BCTRLSENSOR"/>
</dbReference>
<dbReference type="SMART" id="SM00091">
    <property type="entry name" value="PAS"/>
    <property type="match status" value="5"/>
</dbReference>
<comment type="catalytic activity">
    <reaction evidence="1">
        <text>ATP + protein L-histidine = ADP + protein N-phospho-L-histidine.</text>
        <dbReference type="EC" id="2.7.13.3"/>
    </reaction>
</comment>
<feature type="domain" description="PAS" evidence="9">
    <location>
        <begin position="254"/>
        <end position="318"/>
    </location>
</feature>
<dbReference type="InterPro" id="IPR011006">
    <property type="entry name" value="CheY-like_superfamily"/>
</dbReference>
<dbReference type="CDD" id="cd00082">
    <property type="entry name" value="HisKA"/>
    <property type="match status" value="1"/>
</dbReference>
<evidence type="ECO:0000313" key="11">
    <source>
        <dbReference type="EMBL" id="GAW67287.1"/>
    </source>
</evidence>
<dbReference type="Gene3D" id="3.30.565.10">
    <property type="entry name" value="Histidine kinase-like ATPase, C-terminal domain"/>
    <property type="match status" value="1"/>
</dbReference>
<feature type="domain" description="PAS" evidence="9">
    <location>
        <begin position="380"/>
        <end position="452"/>
    </location>
</feature>
<dbReference type="EMBL" id="BDQG01000001">
    <property type="protein sequence ID" value="GAW67287.1"/>
    <property type="molecule type" value="Genomic_DNA"/>
</dbReference>
<evidence type="ECO:0000259" key="9">
    <source>
        <dbReference type="PROSITE" id="PS50112"/>
    </source>
</evidence>
<feature type="domain" description="Response regulatory" evidence="8">
    <location>
        <begin position="1178"/>
        <end position="1293"/>
    </location>
</feature>
<evidence type="ECO:0000256" key="2">
    <source>
        <dbReference type="ARBA" id="ARBA00012438"/>
    </source>
</evidence>
<dbReference type="Pfam" id="PF13188">
    <property type="entry name" value="PAS_8"/>
    <property type="match status" value="2"/>
</dbReference>
<sequence>MFNSLQNWQALFDNMSQSMFCQDADGKPVEANASALSLLCLDRAEFMAHTPQTPRWRLLSPAGTELPPEQHPAVIALQKGEPVRGVVSGIYTPHNDATAWVKIDAIPLQQGVACVVLNDITQEKLIKEQEHQAALQYELLANTSMDGYWITDTEGRILSVNDAACRMYGYSRDELTSMFIDDFEAWENRHEITEHTEKIVATCYDRFETAHRRKDGTLIEVEVSTTFIPESGRFLAFLQDITSKKVAERALQQSEKRYLAVINNQLEFVDRYLPGGIITFVNDALCDYVGAGREELLGQSFYPFIHEDDREQLVMAIEALDAEHTFFHTENRVILKDGGVRWHHWSHQALFDEKGQVYEYQSVGRDITERKEVEDKLQESEARFRNLLESIPNVAVQGYGPDGTVHYWNRANETIYGYRQEEALGHNLVELIIPPELRDEVRRAIKEGAETGVMPPAGEITLMRKDGSPVPVFSSHAVVRIPGLPPELFCIDVDFTERKQVEEALRSSERRYRAIVQTQAEFVVRYRRGGYLTFVNDTFSRYMQKPVDELLGQSLYQYLFLQDREHLIRTVESMDAEHQEQVLEVRAWLPDGRLVWQKWNNSVILDDEGQVVEFQASGMDITRSKHAEESLRKSEEKYRSLFDNMLNGFAYCRMILDSELPMDFVYLEVNESFERLTGLRGVKGKRMSEVLPGVGKSDPDLLAAFRRVALSGKPEQLEYFLSAIGEWLAVSVYSPEPGCFVLVFDVITKRKRTDECLAFLAQAVSEPGEQFFHRLAKYLAQSLDMEFVCIDQLEEGNQYARTLAVYFDGSFEDNIRYTLRDTPCAEVVGNTVCCYRQGVRHLFPTDTLLQEIKAESYVGTVLWGSNGVPIGLIAAISKKSLGNRDLPEEILQMVSPRAAAEMERSLHEDERLRLEQQLLHAQKLESLGILAGGIAHDFNNILTGILGNSSLGLMRINPDSPATENLQNIEKAAVRAADLAKQMLAYSGKGMFVVEPVNVNLLLEEMIHLLEVSVSKKAELKLSLAPSLPSVQADPTQLRQIVMNLVINASEAIGEQGGSISISTGYRYFDQSYLKEAWFDCELIEGEFIFLQVADTGCGMDEGTLLRIFDPFFTTKFTGRGLGMSAVLGIIRGHRGAIKVQSKPGKGTTFTILLPASDLPAPVKEVEPTMEHWQGSGTVLLVDDEETICDIGAMMLGQLGYEVLTALSGASALQIYRSRPEIKFVILDLTMPQMDGEQTFVALKALDPEVKVIMSSGYSEQEVTGKFTGTGLLDFIQKPYSMQALTEVMKRCDR</sequence>
<dbReference type="NCBIfam" id="TIGR00229">
    <property type="entry name" value="sensory_box"/>
    <property type="match status" value="4"/>
</dbReference>
<proteinExistence type="predicted"/>
<dbReference type="SUPFAM" id="SSF55874">
    <property type="entry name" value="ATPase domain of HSP90 chaperone/DNA topoisomerase II/histidine kinase"/>
    <property type="match status" value="1"/>
</dbReference>
<reference evidence="12" key="2">
    <citation type="submission" date="2017-05" db="EMBL/GenBank/DDBJ databases">
        <title>Draft genome sequence of Geobacter pelophilus, a iron(III)-reducing bacteria.</title>
        <authorList>
            <person name="Aoyagi T."/>
            <person name="Koike H."/>
            <person name="Morita T."/>
            <person name="Sato Y."/>
            <person name="Habe H."/>
            <person name="Hori T."/>
        </authorList>
    </citation>
    <scope>NUCLEOTIDE SEQUENCE [LARGE SCALE GENOMIC DNA]</scope>
    <source>
        <strain evidence="12">Drf2</strain>
    </source>
</reference>
<dbReference type="SMART" id="SM00387">
    <property type="entry name" value="HATPase_c"/>
    <property type="match status" value="1"/>
</dbReference>
<name>A0ABQ0MKF4_9BACT</name>
<dbReference type="PROSITE" id="PS50112">
    <property type="entry name" value="PAS"/>
    <property type="match status" value="4"/>
</dbReference>
<reference evidence="11 12" key="1">
    <citation type="submission" date="2017-04" db="EMBL/GenBank/DDBJ databases">
        <authorList>
            <consortium name="Geobacter pelophilus Genome Sequencing"/>
            <person name="Aoyagi T."/>
            <person name="Koike H."/>
            <person name="Hori T."/>
        </authorList>
    </citation>
    <scope>NUCLEOTIDE SEQUENCE [LARGE SCALE GENOMIC DNA]</scope>
    <source>
        <strain evidence="11 12">Drf2</strain>
    </source>
</reference>
<dbReference type="SUPFAM" id="SSF52172">
    <property type="entry name" value="CheY-like"/>
    <property type="match status" value="1"/>
</dbReference>
<evidence type="ECO:0000259" key="10">
    <source>
        <dbReference type="PROSITE" id="PS50113"/>
    </source>
</evidence>
<dbReference type="PANTHER" id="PTHR43304">
    <property type="entry name" value="PHYTOCHROME-LIKE PROTEIN CPH1"/>
    <property type="match status" value="1"/>
</dbReference>
<evidence type="ECO:0000259" key="8">
    <source>
        <dbReference type="PROSITE" id="PS50110"/>
    </source>
</evidence>
<dbReference type="InterPro" id="IPR003594">
    <property type="entry name" value="HATPase_dom"/>
</dbReference>
<organism evidence="11 12">
    <name type="scientific">Geoanaerobacter pelophilus</name>
    <dbReference type="NCBI Taxonomy" id="60036"/>
    <lineage>
        <taxon>Bacteria</taxon>
        <taxon>Pseudomonadati</taxon>
        <taxon>Thermodesulfobacteriota</taxon>
        <taxon>Desulfuromonadia</taxon>
        <taxon>Geobacterales</taxon>
        <taxon>Geobacteraceae</taxon>
        <taxon>Geoanaerobacter</taxon>
    </lineage>
</organism>
<dbReference type="RefSeq" id="WP_143424268.1">
    <property type="nucleotide sequence ID" value="NZ_BDQG01000001.1"/>
</dbReference>
<feature type="domain" description="PAC" evidence="10">
    <location>
        <begin position="327"/>
        <end position="379"/>
    </location>
</feature>
<dbReference type="PROSITE" id="PS50109">
    <property type="entry name" value="HIS_KIN"/>
    <property type="match status" value="1"/>
</dbReference>
<accession>A0ABQ0MKF4</accession>
<evidence type="ECO:0000259" key="7">
    <source>
        <dbReference type="PROSITE" id="PS50109"/>
    </source>
</evidence>
<comment type="caution">
    <text evidence="11">The sequence shown here is derived from an EMBL/GenBank/DDBJ whole genome shotgun (WGS) entry which is preliminary data.</text>
</comment>
<dbReference type="Pfam" id="PF02518">
    <property type="entry name" value="HATPase_c"/>
    <property type="match status" value="1"/>
</dbReference>
<dbReference type="InterPro" id="IPR005467">
    <property type="entry name" value="His_kinase_dom"/>
</dbReference>
<dbReference type="InterPro" id="IPR000700">
    <property type="entry name" value="PAS-assoc_C"/>
</dbReference>
<gene>
    <name evidence="11" type="ORF">GPEL0_01f3036</name>
</gene>
<dbReference type="SMART" id="SM00086">
    <property type="entry name" value="PAC"/>
    <property type="match status" value="4"/>
</dbReference>
<dbReference type="EC" id="2.7.13.3" evidence="2"/>
<dbReference type="PROSITE" id="PS50113">
    <property type="entry name" value="PAC"/>
    <property type="match status" value="3"/>
</dbReference>
<keyword evidence="4" id="KW-0808">Transferase</keyword>
<dbReference type="InterPro" id="IPR036890">
    <property type="entry name" value="HATPase_C_sf"/>
</dbReference>
<evidence type="ECO:0000256" key="5">
    <source>
        <dbReference type="ARBA" id="ARBA00022777"/>
    </source>
</evidence>
<feature type="domain" description="PAS" evidence="9">
    <location>
        <begin position="508"/>
        <end position="578"/>
    </location>
</feature>
<dbReference type="InterPro" id="IPR036097">
    <property type="entry name" value="HisK_dim/P_sf"/>
</dbReference>
<dbReference type="InterPro" id="IPR013767">
    <property type="entry name" value="PAS_fold"/>
</dbReference>
<dbReference type="InterPro" id="IPR003661">
    <property type="entry name" value="HisK_dim/P_dom"/>
</dbReference>
<feature type="domain" description="PAC" evidence="10">
    <location>
        <begin position="456"/>
        <end position="507"/>
    </location>
</feature>
<dbReference type="InterPro" id="IPR004358">
    <property type="entry name" value="Sig_transdc_His_kin-like_C"/>
</dbReference>
<feature type="domain" description="PAS" evidence="9">
    <location>
        <begin position="133"/>
        <end position="175"/>
    </location>
</feature>
<dbReference type="InterPro" id="IPR001610">
    <property type="entry name" value="PAC"/>
</dbReference>
<dbReference type="Pfam" id="PF00989">
    <property type="entry name" value="PAS"/>
    <property type="match status" value="2"/>
</dbReference>
<dbReference type="SMART" id="SM00448">
    <property type="entry name" value="REC"/>
    <property type="match status" value="1"/>
</dbReference>
<dbReference type="PANTHER" id="PTHR43304:SF1">
    <property type="entry name" value="PAC DOMAIN-CONTAINING PROTEIN"/>
    <property type="match status" value="1"/>
</dbReference>
<evidence type="ECO:0000256" key="6">
    <source>
        <dbReference type="PROSITE-ProRule" id="PRU00169"/>
    </source>
</evidence>
<dbReference type="InterPro" id="IPR001789">
    <property type="entry name" value="Sig_transdc_resp-reg_receiver"/>
</dbReference>
<evidence type="ECO:0000256" key="3">
    <source>
        <dbReference type="ARBA" id="ARBA00022553"/>
    </source>
</evidence>
<dbReference type="Pfam" id="PF00072">
    <property type="entry name" value="Response_reg"/>
    <property type="match status" value="1"/>
</dbReference>